<feature type="transmembrane region" description="Helical" evidence="5">
    <location>
        <begin position="42"/>
        <end position="59"/>
    </location>
</feature>
<dbReference type="EMBL" id="CP015054">
    <property type="protein sequence ID" value="QGN13597.1"/>
    <property type="molecule type" value="Genomic_DNA"/>
</dbReference>
<keyword evidence="2 5" id="KW-0812">Transmembrane</keyword>
<feature type="transmembrane region" description="Helical" evidence="5">
    <location>
        <begin position="190"/>
        <end position="213"/>
    </location>
</feature>
<dbReference type="Pfam" id="PF04193">
    <property type="entry name" value="PQ-loop"/>
    <property type="match status" value="1"/>
</dbReference>
<reference evidence="6 7" key="2">
    <citation type="submission" date="2019-11" db="EMBL/GenBank/DDBJ databases">
        <authorList>
            <person name="Lu H."/>
        </authorList>
    </citation>
    <scope>NUCLEOTIDE SEQUENCE [LARGE SCALE GENOMIC DNA]</scope>
    <source>
        <strain evidence="6 7">FIM1</strain>
    </source>
</reference>
<keyword evidence="3 5" id="KW-1133">Transmembrane helix</keyword>
<keyword evidence="7" id="KW-1185">Reference proteome</keyword>
<protein>
    <submittedName>
        <fullName evidence="6">PQ-loop super family</fullName>
    </submittedName>
</protein>
<dbReference type="Proteomes" id="UP000422736">
    <property type="component" value="Chromosome 1"/>
</dbReference>
<feature type="transmembrane region" description="Helical" evidence="5">
    <location>
        <begin position="6"/>
        <end position="30"/>
    </location>
</feature>
<organism evidence="6 7">
    <name type="scientific">Kluyveromyces marxianus</name>
    <name type="common">Yeast</name>
    <name type="synonym">Candida kefyr</name>
    <dbReference type="NCBI Taxonomy" id="4911"/>
    <lineage>
        <taxon>Eukaryota</taxon>
        <taxon>Fungi</taxon>
        <taxon>Dikarya</taxon>
        <taxon>Ascomycota</taxon>
        <taxon>Saccharomycotina</taxon>
        <taxon>Saccharomycetes</taxon>
        <taxon>Saccharomycetales</taxon>
        <taxon>Saccharomycetaceae</taxon>
        <taxon>Kluyveromyces</taxon>
    </lineage>
</organism>
<reference evidence="6 7" key="1">
    <citation type="submission" date="2016-03" db="EMBL/GenBank/DDBJ databases">
        <title>How can Kluyveromyces marxianus grow so fast - potential evolutionary course in Saccharomyces Complex revealed by comparative genomics.</title>
        <authorList>
            <person name="Mo W."/>
            <person name="Lu W."/>
            <person name="Yang X."/>
            <person name="Qi J."/>
            <person name="Lv H."/>
        </authorList>
    </citation>
    <scope>NUCLEOTIDE SEQUENCE [LARGE SCALE GENOMIC DNA]</scope>
    <source>
        <strain evidence="6 7">FIM1</strain>
    </source>
</reference>
<dbReference type="Gene3D" id="1.20.1280.290">
    <property type="match status" value="1"/>
</dbReference>
<evidence type="ECO:0000256" key="3">
    <source>
        <dbReference type="ARBA" id="ARBA00022989"/>
    </source>
</evidence>
<dbReference type="SMART" id="SM00679">
    <property type="entry name" value="CTNS"/>
    <property type="match status" value="2"/>
</dbReference>
<evidence type="ECO:0000313" key="6">
    <source>
        <dbReference type="EMBL" id="QGN13597.1"/>
    </source>
</evidence>
<dbReference type="InterPro" id="IPR006603">
    <property type="entry name" value="PQ-loop_rpt"/>
</dbReference>
<dbReference type="InterPro" id="IPR051415">
    <property type="entry name" value="LAAT-1"/>
</dbReference>
<dbReference type="PANTHER" id="PTHR16201:SF37">
    <property type="entry name" value="PQ-LOOP REPEAT-CONTAINING PROTEIN"/>
    <property type="match status" value="1"/>
</dbReference>
<evidence type="ECO:0000256" key="1">
    <source>
        <dbReference type="ARBA" id="ARBA00004141"/>
    </source>
</evidence>
<evidence type="ECO:0000256" key="2">
    <source>
        <dbReference type="ARBA" id="ARBA00022692"/>
    </source>
</evidence>
<dbReference type="PANTHER" id="PTHR16201">
    <property type="entry name" value="SEVEN TRANSMEMBRANE PROTEIN 1-RELATED"/>
    <property type="match status" value="1"/>
</dbReference>
<gene>
    <name evidence="6" type="primary">ILT1</name>
    <name evidence="6" type="ORF">FIM1_239</name>
</gene>
<keyword evidence="4 5" id="KW-0472">Membrane</keyword>
<feature type="transmembrane region" description="Helical" evidence="5">
    <location>
        <begin position="164"/>
        <end position="184"/>
    </location>
</feature>
<sequence>MGSEGAATALATIGTVCWCVQLIPQIIYNYRRKDCTGLPPTMMFLWVVSGVPFGVYFLVTKANIILQIQPHLFMFFCSISWIQSLYYPPRNIPIKRIMIWYVVPMSMFIVGFEIGFTLWLRPVYSHGTKWPALLIGIFAAILLAAGLVPPYFELWKRRGRVVGINFLFLFVDSMGAWFNIASVIVGNMDVMGIVLYSVVAAMEIGIFASHFIWCCRFKWFGNSLDEQDLNSISDLDSASGDVDLEIQTITDNNNTSIHSINSNKKATGA</sequence>
<proteinExistence type="predicted"/>
<comment type="subcellular location">
    <subcellularLocation>
        <location evidence="1">Membrane</location>
        <topology evidence="1">Multi-pass membrane protein</topology>
    </subcellularLocation>
</comment>
<name>A0ABX6ERF2_KLUMA</name>
<feature type="transmembrane region" description="Helical" evidence="5">
    <location>
        <begin position="99"/>
        <end position="120"/>
    </location>
</feature>
<evidence type="ECO:0000313" key="7">
    <source>
        <dbReference type="Proteomes" id="UP000422736"/>
    </source>
</evidence>
<evidence type="ECO:0000256" key="5">
    <source>
        <dbReference type="SAM" id="Phobius"/>
    </source>
</evidence>
<feature type="transmembrane region" description="Helical" evidence="5">
    <location>
        <begin position="132"/>
        <end position="152"/>
    </location>
</feature>
<evidence type="ECO:0000256" key="4">
    <source>
        <dbReference type="ARBA" id="ARBA00023136"/>
    </source>
</evidence>
<accession>A0ABX6ERF2</accession>